<keyword evidence="1" id="KW-0812">Transmembrane</keyword>
<keyword evidence="3" id="KW-1185">Reference proteome</keyword>
<evidence type="ECO:0000313" key="2">
    <source>
        <dbReference type="EMBL" id="KAF6148574.1"/>
    </source>
</evidence>
<sequence length="594" mass="66967">MMVNTEETNALSEIPSNKEIKCTVFDLDGESALGPDGFSGSFFRHFWYLIGDNVCLGIASFFLEESFFHYTVKGLKQLLFIMDTPEESPHIPPAGKMVIRSTPSNDYTSSNRVYTTNDIMSPSLLTPSTDNALSRRTLAQRGRRKRKCDRQLKQPCTMHSPNISYPIMRITPNFPSSTFEIGESSSAQANIVHHDVEAVYYNPIEIDDECNIDDEDHRRYNLPSTYGILVILPEDGSEINSVRDIIVYRKANQGLMQIGECHPAYLPMHYVLLFPTGQLGWPDFPDLRDLFRVEHKLAQLREILNMEPGIDAMSKEFLPAKKTVNEEQYGEVGGEIYLPAVFDNSILHIRVHTQQISPLKNSLRFCMLDSFYVVSVVRWLFGGGGGVVALGTPRWVSGDVCSMCLRFGMVPIWCCFDFEFEWESFVGIVFGLRALIVADVVVFLVLSVIDLEFRKSIREHISVGVLYGQFRRDCRSEHIVRRRRLFSVIVDVTMTPEIPLRPISLRVVIADPFFAEVEKKCISLTSLGVLCILEAWSLSAVIVIGGCLECWISCGSVVSPGLLVVDELLELTRKPSFPGMRLLGLCSLPSSRMQ</sequence>
<reference evidence="2 3" key="1">
    <citation type="journal article" date="2020" name="IScience">
        <title>Genome Sequencing of the Endangered Kingdonia uniflora (Circaeasteraceae, Ranunculales) Reveals Potential Mechanisms of Evolutionary Specialization.</title>
        <authorList>
            <person name="Sun Y."/>
            <person name="Deng T."/>
            <person name="Zhang A."/>
            <person name="Moore M.J."/>
            <person name="Landis J.B."/>
            <person name="Lin N."/>
            <person name="Zhang H."/>
            <person name="Zhang X."/>
            <person name="Huang J."/>
            <person name="Zhang X."/>
            <person name="Sun H."/>
            <person name="Wang H."/>
        </authorList>
    </citation>
    <scope>NUCLEOTIDE SEQUENCE [LARGE SCALE GENOMIC DNA]</scope>
    <source>
        <strain evidence="2">TB1705</strain>
        <tissue evidence="2">Leaf</tissue>
    </source>
</reference>
<gene>
    <name evidence="2" type="ORF">GIB67_042533</name>
</gene>
<feature type="transmembrane region" description="Helical" evidence="1">
    <location>
        <begin position="425"/>
        <end position="449"/>
    </location>
</feature>
<feature type="transmembrane region" description="Helical" evidence="1">
    <location>
        <begin position="370"/>
        <end position="390"/>
    </location>
</feature>
<dbReference type="AlphaFoldDB" id="A0A7J7M194"/>
<organism evidence="2 3">
    <name type="scientific">Kingdonia uniflora</name>
    <dbReference type="NCBI Taxonomy" id="39325"/>
    <lineage>
        <taxon>Eukaryota</taxon>
        <taxon>Viridiplantae</taxon>
        <taxon>Streptophyta</taxon>
        <taxon>Embryophyta</taxon>
        <taxon>Tracheophyta</taxon>
        <taxon>Spermatophyta</taxon>
        <taxon>Magnoliopsida</taxon>
        <taxon>Ranunculales</taxon>
        <taxon>Circaeasteraceae</taxon>
        <taxon>Kingdonia</taxon>
    </lineage>
</organism>
<name>A0A7J7M194_9MAGN</name>
<evidence type="ECO:0000313" key="3">
    <source>
        <dbReference type="Proteomes" id="UP000541444"/>
    </source>
</evidence>
<proteinExistence type="predicted"/>
<keyword evidence="1" id="KW-0472">Membrane</keyword>
<evidence type="ECO:0000256" key="1">
    <source>
        <dbReference type="SAM" id="Phobius"/>
    </source>
</evidence>
<dbReference type="EMBL" id="JACGCM010001844">
    <property type="protein sequence ID" value="KAF6148574.1"/>
    <property type="molecule type" value="Genomic_DNA"/>
</dbReference>
<comment type="caution">
    <text evidence="2">The sequence shown here is derived from an EMBL/GenBank/DDBJ whole genome shotgun (WGS) entry which is preliminary data.</text>
</comment>
<dbReference type="Proteomes" id="UP000541444">
    <property type="component" value="Unassembled WGS sequence"/>
</dbReference>
<accession>A0A7J7M194</accession>
<keyword evidence="1" id="KW-1133">Transmembrane helix</keyword>
<dbReference type="OrthoDB" id="682716at2759"/>
<protein>
    <submittedName>
        <fullName evidence="2">Uncharacterized protein</fullName>
    </submittedName>
</protein>